<dbReference type="Pfam" id="PF00672">
    <property type="entry name" value="HAMP"/>
    <property type="match status" value="1"/>
</dbReference>
<evidence type="ECO:0000259" key="15">
    <source>
        <dbReference type="PROSITE" id="PS50885"/>
    </source>
</evidence>
<reference evidence="16 17" key="1">
    <citation type="submission" date="2023-05" db="EMBL/GenBank/DDBJ databases">
        <title>Pseudodonghicola sp. nov.</title>
        <authorList>
            <person name="Huang J."/>
        </authorList>
    </citation>
    <scope>NUCLEOTIDE SEQUENCE [LARGE SCALE GENOMIC DNA]</scope>
    <source>
        <strain evidence="16 17">IC7</strain>
    </source>
</reference>
<keyword evidence="8" id="KW-0418">Kinase</keyword>
<dbReference type="PROSITE" id="PS50109">
    <property type="entry name" value="HIS_KIN"/>
    <property type="match status" value="1"/>
</dbReference>
<evidence type="ECO:0000313" key="17">
    <source>
        <dbReference type="Proteomes" id="UP001243757"/>
    </source>
</evidence>
<evidence type="ECO:0000256" key="8">
    <source>
        <dbReference type="ARBA" id="ARBA00022777"/>
    </source>
</evidence>
<feature type="compositionally biased region" description="Pro residues" evidence="12">
    <location>
        <begin position="445"/>
        <end position="455"/>
    </location>
</feature>
<evidence type="ECO:0000256" key="9">
    <source>
        <dbReference type="ARBA" id="ARBA00022840"/>
    </source>
</evidence>
<evidence type="ECO:0000256" key="4">
    <source>
        <dbReference type="ARBA" id="ARBA00022553"/>
    </source>
</evidence>
<keyword evidence="17" id="KW-1185">Reference proteome</keyword>
<organism evidence="16 17">
    <name type="scientific">Pseudodonghicola flavimaris</name>
    <dbReference type="NCBI Taxonomy" id="3050036"/>
    <lineage>
        <taxon>Bacteria</taxon>
        <taxon>Pseudomonadati</taxon>
        <taxon>Pseudomonadota</taxon>
        <taxon>Alphaproteobacteria</taxon>
        <taxon>Rhodobacterales</taxon>
        <taxon>Paracoccaceae</taxon>
        <taxon>Pseudodonghicola</taxon>
    </lineage>
</organism>
<dbReference type="Gene3D" id="1.10.287.130">
    <property type="match status" value="1"/>
</dbReference>
<keyword evidence="13" id="KW-0472">Membrane</keyword>
<dbReference type="Pfam" id="PF00512">
    <property type="entry name" value="HisKA"/>
    <property type="match status" value="1"/>
</dbReference>
<keyword evidence="10 13" id="KW-1133">Transmembrane helix</keyword>
<dbReference type="GO" id="GO:0005524">
    <property type="term" value="F:ATP binding"/>
    <property type="evidence" value="ECO:0007669"/>
    <property type="project" value="UniProtKB-KW"/>
</dbReference>
<dbReference type="CDD" id="cd00082">
    <property type="entry name" value="HisKA"/>
    <property type="match status" value="1"/>
</dbReference>
<gene>
    <name evidence="16" type="ORF">QO033_10850</name>
</gene>
<dbReference type="SUPFAM" id="SSF55874">
    <property type="entry name" value="ATPase domain of HSP90 chaperone/DNA topoisomerase II/histidine kinase"/>
    <property type="match status" value="1"/>
</dbReference>
<keyword evidence="9 16" id="KW-0067">ATP-binding</keyword>
<dbReference type="SMART" id="SM00304">
    <property type="entry name" value="HAMP"/>
    <property type="match status" value="1"/>
</dbReference>
<evidence type="ECO:0000313" key="16">
    <source>
        <dbReference type="EMBL" id="MDK3018175.1"/>
    </source>
</evidence>
<dbReference type="InterPro" id="IPR050428">
    <property type="entry name" value="TCS_sensor_his_kinase"/>
</dbReference>
<dbReference type="Pfam" id="PF02518">
    <property type="entry name" value="HATPase_c"/>
    <property type="match status" value="1"/>
</dbReference>
<evidence type="ECO:0000256" key="13">
    <source>
        <dbReference type="SAM" id="Phobius"/>
    </source>
</evidence>
<feature type="domain" description="Histidine kinase" evidence="14">
    <location>
        <begin position="234"/>
        <end position="443"/>
    </location>
</feature>
<sequence length="455" mass="48716">MTAPRSLQARLAIGIGLLLTLLWLSATTITALVLRHQMNEFSDAALQETAQRLLPLALSEIAGRDDDSVTQRLGVIRVHHELFTYILRDAEGRVLLQSHTADPSVFPRYDGPGFQWTGTHRLFNDETLDGQIRITVAEPLIYRRAMARRVQIMMGLPLLLVIPVALAAVALAVRASLAPLRRFRSALAARGARDLSPLPTGGLPAEITPLAETLNDLLTRLKAAFEAERSFAANAAHELRTPLAGAIAQAQRIDIETADPGARKRAGEIEATLKRLTRVSERLMQMARAEGGRLRGDHAADLRPVVRMIVQDLSRQAGGKTLELELPETPVCSDLDPDALGIVLRNLTDNALRHGLPDTPVRIGLSPAGRLSVANETATVPADVLDGLAQRFERGTARAEGSGLGLAIVATIADRTGGALRLFSPSPGRGSGFTAEVELPLGGESPPPDTSPPAA</sequence>
<dbReference type="InterPro" id="IPR003661">
    <property type="entry name" value="HisK_dim/P_dom"/>
</dbReference>
<feature type="region of interest" description="Disordered" evidence="12">
    <location>
        <begin position="423"/>
        <end position="455"/>
    </location>
</feature>
<comment type="catalytic activity">
    <reaction evidence="1">
        <text>ATP + protein L-histidine = ADP + protein N-phospho-L-histidine.</text>
        <dbReference type="EC" id="2.7.13.3"/>
    </reaction>
</comment>
<protein>
    <recommendedName>
        <fullName evidence="3">histidine kinase</fullName>
        <ecNumber evidence="3">2.7.13.3</ecNumber>
    </recommendedName>
</protein>
<feature type="domain" description="HAMP" evidence="15">
    <location>
        <begin position="174"/>
        <end position="226"/>
    </location>
</feature>
<dbReference type="InterPro" id="IPR036890">
    <property type="entry name" value="HATPase_C_sf"/>
</dbReference>
<evidence type="ECO:0000256" key="5">
    <source>
        <dbReference type="ARBA" id="ARBA00022679"/>
    </source>
</evidence>
<dbReference type="InterPro" id="IPR005467">
    <property type="entry name" value="His_kinase_dom"/>
</dbReference>
<dbReference type="InterPro" id="IPR003660">
    <property type="entry name" value="HAMP_dom"/>
</dbReference>
<name>A0ABT7F0Q6_9RHOB</name>
<dbReference type="Gene3D" id="1.20.5.1040">
    <property type="entry name" value="Sensor protein qsec"/>
    <property type="match status" value="1"/>
</dbReference>
<keyword evidence="11" id="KW-0902">Two-component regulatory system</keyword>
<comment type="subcellular location">
    <subcellularLocation>
        <location evidence="2">Membrane</location>
        <topology evidence="2">Multi-pass membrane protein</topology>
    </subcellularLocation>
</comment>
<accession>A0ABT7F0Q6</accession>
<dbReference type="EC" id="2.7.13.3" evidence="3"/>
<evidence type="ECO:0000256" key="3">
    <source>
        <dbReference type="ARBA" id="ARBA00012438"/>
    </source>
</evidence>
<dbReference type="Gene3D" id="3.30.565.10">
    <property type="entry name" value="Histidine kinase-like ATPase, C-terminal domain"/>
    <property type="match status" value="1"/>
</dbReference>
<keyword evidence="7" id="KW-0547">Nucleotide-binding</keyword>
<feature type="transmembrane region" description="Helical" evidence="13">
    <location>
        <begin position="12"/>
        <end position="34"/>
    </location>
</feature>
<dbReference type="SMART" id="SM00388">
    <property type="entry name" value="HisKA"/>
    <property type="match status" value="1"/>
</dbReference>
<dbReference type="Proteomes" id="UP001243757">
    <property type="component" value="Unassembled WGS sequence"/>
</dbReference>
<dbReference type="InterPro" id="IPR003594">
    <property type="entry name" value="HATPase_dom"/>
</dbReference>
<evidence type="ECO:0000256" key="2">
    <source>
        <dbReference type="ARBA" id="ARBA00004141"/>
    </source>
</evidence>
<keyword evidence="5" id="KW-0808">Transferase</keyword>
<evidence type="ECO:0000256" key="12">
    <source>
        <dbReference type="SAM" id="MobiDB-lite"/>
    </source>
</evidence>
<dbReference type="SMART" id="SM00387">
    <property type="entry name" value="HATPase_c"/>
    <property type="match status" value="1"/>
</dbReference>
<evidence type="ECO:0000259" key="14">
    <source>
        <dbReference type="PROSITE" id="PS50109"/>
    </source>
</evidence>
<feature type="transmembrane region" description="Helical" evidence="13">
    <location>
        <begin position="152"/>
        <end position="173"/>
    </location>
</feature>
<dbReference type="PANTHER" id="PTHR45436">
    <property type="entry name" value="SENSOR HISTIDINE KINASE YKOH"/>
    <property type="match status" value="1"/>
</dbReference>
<keyword evidence="4" id="KW-0597">Phosphoprotein</keyword>
<dbReference type="EMBL" id="JASNJD010000006">
    <property type="protein sequence ID" value="MDK3018175.1"/>
    <property type="molecule type" value="Genomic_DNA"/>
</dbReference>
<proteinExistence type="predicted"/>
<comment type="caution">
    <text evidence="16">The sequence shown here is derived from an EMBL/GenBank/DDBJ whole genome shotgun (WGS) entry which is preliminary data.</text>
</comment>
<evidence type="ECO:0000256" key="1">
    <source>
        <dbReference type="ARBA" id="ARBA00000085"/>
    </source>
</evidence>
<evidence type="ECO:0000256" key="6">
    <source>
        <dbReference type="ARBA" id="ARBA00022692"/>
    </source>
</evidence>
<evidence type="ECO:0000256" key="10">
    <source>
        <dbReference type="ARBA" id="ARBA00022989"/>
    </source>
</evidence>
<dbReference type="PANTHER" id="PTHR45436:SF14">
    <property type="entry name" value="SENSOR PROTEIN QSEC"/>
    <property type="match status" value="1"/>
</dbReference>
<dbReference type="PROSITE" id="PS50885">
    <property type="entry name" value="HAMP"/>
    <property type="match status" value="1"/>
</dbReference>
<evidence type="ECO:0000256" key="7">
    <source>
        <dbReference type="ARBA" id="ARBA00022741"/>
    </source>
</evidence>
<dbReference type="InterPro" id="IPR036097">
    <property type="entry name" value="HisK_dim/P_sf"/>
</dbReference>
<keyword evidence="6 13" id="KW-0812">Transmembrane</keyword>
<dbReference type="RefSeq" id="WP_284480983.1">
    <property type="nucleotide sequence ID" value="NZ_JASNJD010000006.1"/>
</dbReference>
<evidence type="ECO:0000256" key="11">
    <source>
        <dbReference type="ARBA" id="ARBA00023012"/>
    </source>
</evidence>
<dbReference type="SUPFAM" id="SSF47384">
    <property type="entry name" value="Homodimeric domain of signal transducing histidine kinase"/>
    <property type="match status" value="1"/>
</dbReference>